<dbReference type="PIRSF" id="PIRSF004789">
    <property type="entry name" value="DR1281"/>
    <property type="match status" value="1"/>
</dbReference>
<dbReference type="EMBL" id="FBYC01000004">
    <property type="protein sequence ID" value="CUX81842.1"/>
    <property type="molecule type" value="Genomic_DNA"/>
</dbReference>
<feature type="binding site" evidence="2">
    <location>
        <position position="67"/>
    </location>
    <ligand>
        <name>Fe cation</name>
        <dbReference type="ChEBI" id="CHEBI:24875"/>
        <label>2</label>
    </ligand>
</feature>
<evidence type="ECO:0008006" key="7">
    <source>
        <dbReference type="Google" id="ProtNLM"/>
    </source>
</evidence>
<organism evidence="4 5">
    <name type="scientific">Roseibaca calidilacus</name>
    <dbReference type="NCBI Taxonomy" id="1666912"/>
    <lineage>
        <taxon>Bacteria</taxon>
        <taxon>Pseudomonadati</taxon>
        <taxon>Pseudomonadota</taxon>
        <taxon>Alphaproteobacteria</taxon>
        <taxon>Rhodobacterales</taxon>
        <taxon>Paracoccaceae</taxon>
        <taxon>Roseinatronobacter</taxon>
    </lineage>
</organism>
<evidence type="ECO:0000313" key="5">
    <source>
        <dbReference type="Proteomes" id="UP000050413"/>
    </source>
</evidence>
<dbReference type="PATRIC" id="fig|1666912.4.peg.1820"/>
<gene>
    <name evidence="3" type="ORF">Ga0058931_2011</name>
    <name evidence="4" type="ORF">HLUCCA05_03320</name>
</gene>
<feature type="binding site" evidence="2">
    <location>
        <position position="180"/>
    </location>
    <ligand>
        <name>Fe cation</name>
        <dbReference type="ChEBI" id="CHEBI:24875"/>
        <label>2</label>
    </ligand>
</feature>
<feature type="binding site" evidence="2">
    <location>
        <position position="40"/>
    </location>
    <ligand>
        <name>Fe cation</name>
        <dbReference type="ChEBI" id="CHEBI:24875"/>
        <label>1</label>
    </ligand>
</feature>
<feature type="active site" description="Proton donor" evidence="1">
    <location>
        <position position="68"/>
    </location>
</feature>
<dbReference type="PANTHER" id="PTHR36303">
    <property type="entry name" value="2',3'-CYCLIC-NUCLEOTIDE 2'-PHOSPHODIESTERASE"/>
    <property type="match status" value="1"/>
</dbReference>
<feature type="binding site" evidence="2">
    <location>
        <position position="39"/>
    </location>
    <ligand>
        <name>Fe cation</name>
        <dbReference type="ChEBI" id="CHEBI:24875"/>
        <label>1</label>
    </ligand>
</feature>
<evidence type="ECO:0000256" key="2">
    <source>
        <dbReference type="PIRSR" id="PIRSR004789-51"/>
    </source>
</evidence>
<dbReference type="GO" id="GO:0004113">
    <property type="term" value="F:2',3'-cyclic-nucleotide 3'-phosphodiesterase activity"/>
    <property type="evidence" value="ECO:0007669"/>
    <property type="project" value="TreeGrafter"/>
</dbReference>
<dbReference type="OrthoDB" id="9801109at2"/>
<dbReference type="InterPro" id="IPR029052">
    <property type="entry name" value="Metallo-depent_PP-like"/>
</dbReference>
<dbReference type="AlphaFoldDB" id="A0A0P8AM07"/>
<protein>
    <recommendedName>
        <fullName evidence="7">Metallophosphoesterase</fullName>
    </recommendedName>
</protein>
<evidence type="ECO:0000313" key="3">
    <source>
        <dbReference type="EMBL" id="CUX81842.1"/>
    </source>
</evidence>
<accession>A0A0P8AM07</accession>
<feature type="binding site" evidence="2">
    <location>
        <position position="8"/>
    </location>
    <ligand>
        <name>Fe cation</name>
        <dbReference type="ChEBI" id="CHEBI:24875"/>
        <label>1</label>
    </ligand>
</feature>
<dbReference type="Proteomes" id="UP000182045">
    <property type="component" value="Unassembled WGS sequence"/>
</dbReference>
<dbReference type="InterPro" id="IPR005235">
    <property type="entry name" value="YmdB-like"/>
</dbReference>
<dbReference type="Pfam" id="PF13277">
    <property type="entry name" value="YmdB"/>
    <property type="match status" value="1"/>
</dbReference>
<feature type="binding site" evidence="2">
    <location>
        <position position="155"/>
    </location>
    <ligand>
        <name>Fe cation</name>
        <dbReference type="ChEBI" id="CHEBI:24875"/>
        <label>2</label>
    </ligand>
</feature>
<evidence type="ECO:0000313" key="4">
    <source>
        <dbReference type="EMBL" id="KPP95710.1"/>
    </source>
</evidence>
<proteinExistence type="predicted"/>
<sequence>MKLLFLGDVMGRAGRAALTGWLPVLRTAWALDFVVVNGENATGGAGLSPEHAKALLAAGADCLTLGDHAFDQRAMREYCAQEPRIIRPLNIAKSGAPGHGAHVFTDARGRRVLVAQALGQVFMKQPYSDPFSAVDPVLRAHPPGGMVQASLIDIHCEATSEKTAMGHWCDGRASVVVGTHTHIPTADAQILPGGTAYQSDAGMCGDYDSVIGMKKDEPMRRFITGMARTRFEPAMGEATLCGLYVETDDATGRATRAQMVRAGGRLAASGPASVELPPLAQGAG</sequence>
<feature type="binding site" evidence="2">
    <location>
        <position position="182"/>
    </location>
    <ligand>
        <name>Fe cation</name>
        <dbReference type="ChEBI" id="CHEBI:24875"/>
        <label>1</label>
    </ligand>
</feature>
<dbReference type="Gene3D" id="3.60.21.10">
    <property type="match status" value="1"/>
</dbReference>
<dbReference type="PANTHER" id="PTHR36303:SF1">
    <property type="entry name" value="2',3'-CYCLIC-NUCLEOTIDE 2'-PHOSPHODIESTERASE"/>
    <property type="match status" value="1"/>
</dbReference>
<comment type="caution">
    <text evidence="4">The sequence shown here is derived from an EMBL/GenBank/DDBJ whole genome shotgun (WGS) entry which is preliminary data.</text>
</comment>
<keyword evidence="2" id="KW-0479">Metal-binding</keyword>
<dbReference type="GO" id="GO:0046872">
    <property type="term" value="F:metal ion binding"/>
    <property type="evidence" value="ECO:0007669"/>
    <property type="project" value="UniProtKB-KW"/>
</dbReference>
<reference evidence="4 5" key="1">
    <citation type="submission" date="2015-09" db="EMBL/GenBank/DDBJ databases">
        <title>Identification and resolution of microdiversity through metagenomic sequencing of parallel consortia.</title>
        <authorList>
            <person name="Nelson W.C."/>
            <person name="Romine M.F."/>
            <person name="Lindemann S.R."/>
        </authorList>
    </citation>
    <scope>NUCLEOTIDE SEQUENCE [LARGE SCALE GENOMIC DNA]</scope>
    <source>
        <strain evidence="4">HL-91</strain>
    </source>
</reference>
<dbReference type="RefSeq" id="WP_141655929.1">
    <property type="nucleotide sequence ID" value="NZ_FBYC01000004.1"/>
</dbReference>
<reference evidence="3 6" key="2">
    <citation type="submission" date="2016-01" db="EMBL/GenBank/DDBJ databases">
        <authorList>
            <person name="Varghese N."/>
        </authorList>
    </citation>
    <scope>NUCLEOTIDE SEQUENCE [LARGE SCALE GENOMIC DNA]</scope>
    <source>
        <strain evidence="3 6">HL-91</strain>
    </source>
</reference>
<dbReference type="Proteomes" id="UP000050413">
    <property type="component" value="Unassembled WGS sequence"/>
</dbReference>
<evidence type="ECO:0000256" key="1">
    <source>
        <dbReference type="PIRSR" id="PIRSR004789-50"/>
    </source>
</evidence>
<name>A0A0P8AM07_9RHOB</name>
<dbReference type="EMBL" id="LJSG01000002">
    <property type="protein sequence ID" value="KPP95710.1"/>
    <property type="molecule type" value="Genomic_DNA"/>
</dbReference>
<evidence type="ECO:0000313" key="6">
    <source>
        <dbReference type="Proteomes" id="UP000182045"/>
    </source>
</evidence>
<keyword evidence="6" id="KW-1185">Reference proteome</keyword>
<dbReference type="SUPFAM" id="SSF56300">
    <property type="entry name" value="Metallo-dependent phosphatases"/>
    <property type="match status" value="1"/>
</dbReference>
<feature type="binding site" evidence="2">
    <location>
        <position position="39"/>
    </location>
    <ligand>
        <name>Fe cation</name>
        <dbReference type="ChEBI" id="CHEBI:24875"/>
        <label>2</label>
    </ligand>
</feature>
<dbReference type="STRING" id="1666912.Ga0058931_2011"/>